<accession>A0A4V3A013</accession>
<dbReference type="AlphaFoldDB" id="A0A4V3A013"/>
<evidence type="ECO:0000313" key="4">
    <source>
        <dbReference type="Proteomes" id="UP000295668"/>
    </source>
</evidence>
<dbReference type="Pfam" id="PF13585">
    <property type="entry name" value="CHU_C"/>
    <property type="match status" value="1"/>
</dbReference>
<gene>
    <name evidence="3" type="ORF">EZJ43_10985</name>
</gene>
<feature type="chain" id="PRO_5020958013" evidence="1">
    <location>
        <begin position="25"/>
        <end position="1173"/>
    </location>
</feature>
<dbReference type="InterPro" id="IPR000601">
    <property type="entry name" value="PKD_dom"/>
</dbReference>
<dbReference type="Gene3D" id="2.60.40.10">
    <property type="entry name" value="Immunoglobulins"/>
    <property type="match status" value="3"/>
</dbReference>
<evidence type="ECO:0000313" key="3">
    <source>
        <dbReference type="EMBL" id="TDG35873.1"/>
    </source>
</evidence>
<feature type="signal peptide" evidence="1">
    <location>
        <begin position="1"/>
        <end position="24"/>
    </location>
</feature>
<keyword evidence="1" id="KW-0732">Signal</keyword>
<dbReference type="EMBL" id="SJCY01000007">
    <property type="protein sequence ID" value="TDG35873.1"/>
    <property type="molecule type" value="Genomic_DNA"/>
</dbReference>
<evidence type="ECO:0000256" key="1">
    <source>
        <dbReference type="SAM" id="SignalP"/>
    </source>
</evidence>
<dbReference type="NCBIfam" id="TIGR04131">
    <property type="entry name" value="Bac_Flav_CTERM"/>
    <property type="match status" value="1"/>
</dbReference>
<dbReference type="PANTHER" id="PTHR46534">
    <property type="entry name" value="IGGFC_BINDING DOMAIN-CONTAINING PROTEIN"/>
    <property type="match status" value="1"/>
</dbReference>
<dbReference type="SMART" id="SM00089">
    <property type="entry name" value="PKD"/>
    <property type="match status" value="3"/>
</dbReference>
<dbReference type="InterPro" id="IPR035234">
    <property type="entry name" value="IgGFc-bd_N"/>
</dbReference>
<comment type="caution">
    <text evidence="3">The sequence shown here is derived from an EMBL/GenBank/DDBJ whole genome shotgun (WGS) entry which is preliminary data.</text>
</comment>
<feature type="domain" description="PKD" evidence="2">
    <location>
        <begin position="553"/>
        <end position="624"/>
    </location>
</feature>
<name>A0A4V3A013_9SPHI</name>
<dbReference type="InterPro" id="IPR035986">
    <property type="entry name" value="PKD_dom_sf"/>
</dbReference>
<feature type="domain" description="PKD" evidence="2">
    <location>
        <begin position="758"/>
        <end position="820"/>
    </location>
</feature>
<keyword evidence="4" id="KW-1185">Reference proteome</keyword>
<protein>
    <submittedName>
        <fullName evidence="3">PKD domain-containing protein</fullName>
    </submittedName>
</protein>
<organism evidence="3 4">
    <name type="scientific">Pedobacter changchengzhani</name>
    <dbReference type="NCBI Taxonomy" id="2529274"/>
    <lineage>
        <taxon>Bacteria</taxon>
        <taxon>Pseudomonadati</taxon>
        <taxon>Bacteroidota</taxon>
        <taxon>Sphingobacteriia</taxon>
        <taxon>Sphingobacteriales</taxon>
        <taxon>Sphingobacteriaceae</taxon>
        <taxon>Pedobacter</taxon>
    </lineage>
</organism>
<dbReference type="Pfam" id="PF18911">
    <property type="entry name" value="PKD_4"/>
    <property type="match status" value="3"/>
</dbReference>
<dbReference type="InterPro" id="IPR026341">
    <property type="entry name" value="T9SS_type_B"/>
</dbReference>
<dbReference type="CDD" id="cd00146">
    <property type="entry name" value="PKD"/>
    <property type="match status" value="2"/>
</dbReference>
<dbReference type="Pfam" id="PF17517">
    <property type="entry name" value="IgGFc_binding"/>
    <property type="match status" value="1"/>
</dbReference>
<proteinExistence type="predicted"/>
<evidence type="ECO:0000259" key="2">
    <source>
        <dbReference type="PROSITE" id="PS50093"/>
    </source>
</evidence>
<dbReference type="PROSITE" id="PS50093">
    <property type="entry name" value="PKD"/>
    <property type="match status" value="3"/>
</dbReference>
<sequence length="1173" mass="126127">MLMKRSWLLVTLLLCILSFTKTVAQNISNEGTDFWSVFPTHEPSVDRDNVVYLGQIAIFVTAKQTSEVTVSAGSFSSTKTIPANTAVQFDVPRTNAYVNKNEANQNIINRGIHIKVTDGKPKVSAYTHIYGKARSAASLILPFETLGQTYYSMNFTQTPGGSNYLTLVGVEPNTTVNIHEKSGNIIKVNLANPGDVYEYLPRGTPDITGVYVETDAATSSCKRFAAFSGSSVIGIVCTGSQDPIFQQLYPTVSWGKTYGIVPFFGRRCIVRIMAQEDNTSVTFNGSTQVINKGAFIESGQLTSSTYITADKLISVAQYSLTQACSSASGGSAEGDPEMVILNPIEFNISNVTVFSSNLENITAKYINVLIRANKTASFKINGTAPSTTWSPLAGNANYSYTQIPVTATSLTLSADDGFNAIAYGFGSVESYGYSAGTNLAANNFLTVVNDSKNEENQNGCVGTKLDLKVNLTYQPDKIVWTLDGEAPEEILNPTPEVKVINGQTLYVYRYNVGKTYNVVGEHHLKVDAHVPTNASTCVSGDLTTNYVFIVYSLPIAKFDVADSGCEQAAISFTDQSTTDEPNASVIGWLWDFKDGTTSTDQNPKHQFAQPGVYEVSLIAKSTLGCYADAVSKSITINPVPVSSFLAFDKTCVNTDLVITDQSSIRTAEIPTALIKTWHWVFGDGTNEDRTDALPFVHKYTATGTYTITLTTTSETGCESNVFSKSVEVTELPSANFTMPNICLNDGTAKFINTSTDVDGTNTGFTYLWDFGDTQSPGNGVNTSTDKDGTHTYTKADIYNVTLTITNASGCISVKTQSFTVNGSNPMANFDILDQSINSLCGNNPIVIKNTSTVDFGSITRIEVYKDFDNDPTNFETFTAPIPPEILLNYQSFGTPSTKTFNVALKAFSGTVCSSFISKAVALKASPILSFSAINPICENDGQVMITQSTETSGIPGDGTYSSDANGMSIDGKFNPKLAGVGTHNITYLFNADNGCSSSITQSITVNASPTADAGETLYILAGGEIPIPAVASGNNLVFSWLPVEGLNNPNVLNPIASPEQDTQYTLTATTDLGCTATSKVTVKVLEGVTPPNTFTPNGDGINDVWNIKYLETYPNATVEVFNRDGVRVFFSKGYSVPFDGNYMGSALPVGVYYFLISPKNGRKNISGPLTIIR</sequence>
<dbReference type="PANTHER" id="PTHR46534:SF1">
    <property type="entry name" value="IGGFC-BINDING PROTEIN N-TERMINAL DOMAIN-CONTAINING PROTEIN"/>
    <property type="match status" value="1"/>
</dbReference>
<dbReference type="SUPFAM" id="SSF49299">
    <property type="entry name" value="PKD domain"/>
    <property type="match status" value="3"/>
</dbReference>
<reference evidence="3 4" key="1">
    <citation type="submission" date="2019-02" db="EMBL/GenBank/DDBJ databases">
        <title>Pedobacter sp. nov., a novel speices isolated from soil of pinguins habitat in Antarcitica.</title>
        <authorList>
            <person name="He R.-H."/>
        </authorList>
    </citation>
    <scope>NUCLEOTIDE SEQUENCE [LARGE SCALE GENOMIC DNA]</scope>
    <source>
        <strain evidence="3 4">E01020</strain>
    </source>
</reference>
<feature type="domain" description="PKD" evidence="2">
    <location>
        <begin position="676"/>
        <end position="716"/>
    </location>
</feature>
<dbReference type="OrthoDB" id="7794186at2"/>
<dbReference type="InterPro" id="IPR013783">
    <property type="entry name" value="Ig-like_fold"/>
</dbReference>
<dbReference type="Proteomes" id="UP000295668">
    <property type="component" value="Unassembled WGS sequence"/>
</dbReference>
<dbReference type="InterPro" id="IPR022409">
    <property type="entry name" value="PKD/Chitinase_dom"/>
</dbReference>